<dbReference type="PANTHER" id="PTHR36766">
    <property type="entry name" value="PLANT BROAD-SPECTRUM MILDEW RESISTANCE PROTEIN RPW8"/>
    <property type="match status" value="1"/>
</dbReference>
<evidence type="ECO:0008006" key="9">
    <source>
        <dbReference type="Google" id="ProtNLM"/>
    </source>
</evidence>
<feature type="domain" description="NB-ARC" evidence="5">
    <location>
        <begin position="189"/>
        <end position="345"/>
    </location>
</feature>
<dbReference type="Proteomes" id="UP000593576">
    <property type="component" value="Unassembled WGS sequence"/>
</dbReference>
<keyword evidence="3" id="KW-0611">Plant defense</keyword>
<keyword evidence="2" id="KW-0547">Nucleotide-binding</keyword>
<dbReference type="Gene3D" id="1.20.5.4130">
    <property type="match status" value="1"/>
</dbReference>
<comment type="caution">
    <text evidence="7">The sequence shown here is derived from an EMBL/GenBank/DDBJ whole genome shotgun (WGS) entry which is preliminary data.</text>
</comment>
<organism evidence="7 8">
    <name type="scientific">Gossypium schwendimanii</name>
    <name type="common">Cotton</name>
    <dbReference type="NCBI Taxonomy" id="34291"/>
    <lineage>
        <taxon>Eukaryota</taxon>
        <taxon>Viridiplantae</taxon>
        <taxon>Streptophyta</taxon>
        <taxon>Embryophyta</taxon>
        <taxon>Tracheophyta</taxon>
        <taxon>Spermatophyta</taxon>
        <taxon>Magnoliopsida</taxon>
        <taxon>eudicotyledons</taxon>
        <taxon>Gunneridae</taxon>
        <taxon>Pentapetalae</taxon>
        <taxon>rosids</taxon>
        <taxon>malvids</taxon>
        <taxon>Malvales</taxon>
        <taxon>Malvaceae</taxon>
        <taxon>Malvoideae</taxon>
        <taxon>Gossypium</taxon>
    </lineage>
</organism>
<dbReference type="GO" id="GO:0006952">
    <property type="term" value="P:defense response"/>
    <property type="evidence" value="ECO:0007669"/>
    <property type="project" value="UniProtKB-KW"/>
</dbReference>
<evidence type="ECO:0000256" key="4">
    <source>
        <dbReference type="ARBA" id="ARBA00022840"/>
    </source>
</evidence>
<evidence type="ECO:0000259" key="6">
    <source>
        <dbReference type="Pfam" id="PF18052"/>
    </source>
</evidence>
<gene>
    <name evidence="7" type="ORF">Goshw_008468</name>
</gene>
<keyword evidence="1" id="KW-0677">Repeat</keyword>
<dbReference type="InterPro" id="IPR041118">
    <property type="entry name" value="Rx_N"/>
</dbReference>
<evidence type="ECO:0000256" key="2">
    <source>
        <dbReference type="ARBA" id="ARBA00022741"/>
    </source>
</evidence>
<reference evidence="7 8" key="1">
    <citation type="journal article" date="2019" name="Genome Biol. Evol.">
        <title>Insights into the evolution of the New World diploid cottons (Gossypium, subgenus Houzingenia) based on genome sequencing.</title>
        <authorList>
            <person name="Grover C.E."/>
            <person name="Arick M.A. 2nd"/>
            <person name="Thrash A."/>
            <person name="Conover J.L."/>
            <person name="Sanders W.S."/>
            <person name="Peterson D.G."/>
            <person name="Frelichowski J.E."/>
            <person name="Scheffler J.A."/>
            <person name="Scheffler B.E."/>
            <person name="Wendel J.F."/>
        </authorList>
    </citation>
    <scope>NUCLEOTIDE SEQUENCE [LARGE SCALE GENOMIC DNA]</scope>
    <source>
        <strain evidence="7">1</strain>
        <tissue evidence="7">Leaf</tissue>
    </source>
</reference>
<protein>
    <recommendedName>
        <fullName evidence="9">Disease resistance protein RGA3</fullName>
    </recommendedName>
</protein>
<dbReference type="GO" id="GO:0005524">
    <property type="term" value="F:ATP binding"/>
    <property type="evidence" value="ECO:0007669"/>
    <property type="project" value="UniProtKB-KW"/>
</dbReference>
<dbReference type="Pfam" id="PF18052">
    <property type="entry name" value="Rx_N"/>
    <property type="match status" value="1"/>
</dbReference>
<dbReference type="OrthoDB" id="5279713at2759"/>
<keyword evidence="4" id="KW-0067">ATP-binding</keyword>
<dbReference type="EMBL" id="JABFAF010000007">
    <property type="protein sequence ID" value="MBA0859573.1"/>
    <property type="molecule type" value="Genomic_DNA"/>
</dbReference>
<dbReference type="Gene3D" id="3.40.50.300">
    <property type="entry name" value="P-loop containing nucleotide triphosphate hydrolases"/>
    <property type="match status" value="1"/>
</dbReference>
<dbReference type="InterPro" id="IPR042197">
    <property type="entry name" value="Apaf_helical"/>
</dbReference>
<dbReference type="PRINTS" id="PR00364">
    <property type="entry name" value="DISEASERSIST"/>
</dbReference>
<evidence type="ECO:0000259" key="5">
    <source>
        <dbReference type="Pfam" id="PF00931"/>
    </source>
</evidence>
<feature type="non-terminal residue" evidence="7">
    <location>
        <position position="377"/>
    </location>
</feature>
<evidence type="ECO:0000256" key="3">
    <source>
        <dbReference type="ARBA" id="ARBA00022821"/>
    </source>
</evidence>
<dbReference type="FunFam" id="3.40.50.300:FF:001091">
    <property type="entry name" value="Probable disease resistance protein At1g61300"/>
    <property type="match status" value="1"/>
</dbReference>
<dbReference type="PANTHER" id="PTHR36766:SF40">
    <property type="entry name" value="DISEASE RESISTANCE PROTEIN RGA3"/>
    <property type="match status" value="1"/>
</dbReference>
<sequence length="377" mass="42875">MADAIAFDLATELITKLRSRALSQIGLWWNLKHDIDDLERTVYTIKDVLLDAVEKSVTDDLVELWVEQVTDALYDADDLLDDFSTEALRKDLMSGNKLTKEVRLFFSSSNQFAYSLKMGRKIKAIKARLAWIGEGAQMFCLVKRDCPVETSFMTKKRQQMHFFVCEDEIIGRDYDKVALLELVLGFQSEENLYIIPIVGFGGLGKTTLARLVYNDEMVKHYFDLMVWVYVSDVFDVKAIVKTIIECATYKPLDQNLGMDQLQKQLRDKIDGERYLLVLDDVWNEDVQQWLSLKNLLMGGARGSKIILTTRSMKVAKITSNCLPYVLKGLSDDDAWSLFKKIAFKEGYADSTNSAFVEMGKKILENCAGVPLAIKTIG</sequence>
<evidence type="ECO:0000313" key="8">
    <source>
        <dbReference type="Proteomes" id="UP000593576"/>
    </source>
</evidence>
<proteinExistence type="predicted"/>
<accession>A0A7J9LLI0</accession>
<dbReference type="Pfam" id="PF00931">
    <property type="entry name" value="NB-ARC"/>
    <property type="match status" value="1"/>
</dbReference>
<dbReference type="AlphaFoldDB" id="A0A7J9LLI0"/>
<keyword evidence="8" id="KW-1185">Reference proteome</keyword>
<dbReference type="Gene3D" id="1.10.8.430">
    <property type="entry name" value="Helical domain of apoptotic protease-activating factors"/>
    <property type="match status" value="1"/>
</dbReference>
<evidence type="ECO:0000313" key="7">
    <source>
        <dbReference type="EMBL" id="MBA0859573.1"/>
    </source>
</evidence>
<dbReference type="SUPFAM" id="SSF52540">
    <property type="entry name" value="P-loop containing nucleoside triphosphate hydrolases"/>
    <property type="match status" value="1"/>
</dbReference>
<evidence type="ECO:0000256" key="1">
    <source>
        <dbReference type="ARBA" id="ARBA00022737"/>
    </source>
</evidence>
<name>A0A7J9LLI0_GOSSC</name>
<dbReference type="GO" id="GO:0043531">
    <property type="term" value="F:ADP binding"/>
    <property type="evidence" value="ECO:0007669"/>
    <property type="project" value="InterPro"/>
</dbReference>
<dbReference type="InterPro" id="IPR027417">
    <property type="entry name" value="P-loop_NTPase"/>
</dbReference>
<feature type="domain" description="Disease resistance N-terminal" evidence="6">
    <location>
        <begin position="12"/>
        <end position="96"/>
    </location>
</feature>
<dbReference type="InterPro" id="IPR002182">
    <property type="entry name" value="NB-ARC"/>
</dbReference>